<proteinExistence type="predicted"/>
<dbReference type="OrthoDB" id="1121837at2"/>
<evidence type="ECO:0000313" key="2">
    <source>
        <dbReference type="Proteomes" id="UP000223913"/>
    </source>
</evidence>
<dbReference type="Proteomes" id="UP000223913">
    <property type="component" value="Unassembled WGS sequence"/>
</dbReference>
<name>A0A2D0N3V3_FLAN2</name>
<dbReference type="RefSeq" id="WP_099153313.1">
    <property type="nucleotide sequence ID" value="NZ_PDUD01000033.1"/>
</dbReference>
<reference evidence="1 2" key="1">
    <citation type="submission" date="2017-10" db="EMBL/GenBank/DDBJ databases">
        <title>The draft genome sequence of Lewinella nigricans NBRC 102662.</title>
        <authorList>
            <person name="Wang K."/>
        </authorList>
    </citation>
    <scope>NUCLEOTIDE SEQUENCE [LARGE SCALE GENOMIC DNA]</scope>
    <source>
        <strain evidence="1 2">NBRC 102662</strain>
    </source>
</reference>
<keyword evidence="2" id="KW-1185">Reference proteome</keyword>
<accession>A0A2D0N3V3</accession>
<dbReference type="Pfam" id="PF14114">
    <property type="entry name" value="DUF4286"/>
    <property type="match status" value="1"/>
</dbReference>
<gene>
    <name evidence="1" type="ORF">CRP01_27715</name>
</gene>
<dbReference type="InterPro" id="IPR025563">
    <property type="entry name" value="DUF4286"/>
</dbReference>
<evidence type="ECO:0000313" key="1">
    <source>
        <dbReference type="EMBL" id="PHN03185.1"/>
    </source>
</evidence>
<comment type="caution">
    <text evidence="1">The sequence shown here is derived from an EMBL/GenBank/DDBJ whole genome shotgun (WGS) entry which is preliminary data.</text>
</comment>
<evidence type="ECO:0008006" key="3">
    <source>
        <dbReference type="Google" id="ProtNLM"/>
    </source>
</evidence>
<dbReference type="AlphaFoldDB" id="A0A2D0N3V3"/>
<organism evidence="1 2">
    <name type="scientific">Flavilitoribacter nigricans (strain ATCC 23147 / DSM 23189 / NBRC 102662 / NCIMB 1420 / SS-2)</name>
    <name type="common">Lewinella nigricans</name>
    <dbReference type="NCBI Taxonomy" id="1122177"/>
    <lineage>
        <taxon>Bacteria</taxon>
        <taxon>Pseudomonadati</taxon>
        <taxon>Bacteroidota</taxon>
        <taxon>Saprospiria</taxon>
        <taxon>Saprospirales</taxon>
        <taxon>Lewinellaceae</taxon>
        <taxon>Flavilitoribacter</taxon>
    </lineage>
</organism>
<dbReference type="EMBL" id="PDUD01000033">
    <property type="protein sequence ID" value="PHN03185.1"/>
    <property type="molecule type" value="Genomic_DNA"/>
</dbReference>
<protein>
    <recommendedName>
        <fullName evidence="3">DUF4286 family protein</fullName>
    </recommendedName>
</protein>
<sequence>MILYNITIKVEQSVHDDWLQWMQQAQIPAYINTGLFTEYKFCRIMGDTDEHGVTYALQFVSKDEKTFQIYQQLHAKRLQNLQAERYPNKYVTFRTLMEVVGQSK</sequence>